<organism evidence="1 2">
    <name type="scientific">Burkholderia contaminans</name>
    <dbReference type="NCBI Taxonomy" id="488447"/>
    <lineage>
        <taxon>Bacteria</taxon>
        <taxon>Pseudomonadati</taxon>
        <taxon>Pseudomonadota</taxon>
        <taxon>Betaproteobacteria</taxon>
        <taxon>Burkholderiales</taxon>
        <taxon>Burkholderiaceae</taxon>
        <taxon>Burkholderia</taxon>
        <taxon>Burkholderia cepacia complex</taxon>
    </lineage>
</organism>
<reference evidence="1 2" key="1">
    <citation type="submission" date="2018-01" db="EMBL/GenBank/DDBJ databases">
        <title>Successful Treatment of Persistent Burkholderia cepacia Bacteremia with Ceftazidime-Avibactam.</title>
        <authorList>
            <person name="Tamma P."/>
            <person name="Fan Y."/>
            <person name="Bergman Y."/>
            <person name="Sick-Samuels A."/>
            <person name="Hsu A."/>
            <person name="Timp W."/>
            <person name="Simner P."/>
        </authorList>
    </citation>
    <scope>NUCLEOTIDE SEQUENCE [LARGE SCALE GENOMIC DNA]</scope>
    <source>
        <strain evidence="1 2">170816</strain>
    </source>
</reference>
<dbReference type="RefSeq" id="WP_089444617.1">
    <property type="nucleotide sequence ID" value="NZ_CM009577.1"/>
</dbReference>
<accession>A0A2S5DQA8</accession>
<evidence type="ECO:0000313" key="2">
    <source>
        <dbReference type="Proteomes" id="UP000238655"/>
    </source>
</evidence>
<dbReference type="Proteomes" id="UP000238655">
    <property type="component" value="Chromosome 3"/>
</dbReference>
<dbReference type="EMBL" id="PQVP01000003">
    <property type="protein sequence ID" value="POZ81232.1"/>
    <property type="molecule type" value="Genomic_DNA"/>
</dbReference>
<sequence length="426" mass="47449">MSTPDNREPHRRHLVALAIDDNRQAWYEMVIPFIVSLRATDYRGRIGVIGYGLSADKQQRLLDNGIEVYTGVGAGALPYDRYISAAAVFDTSPELRTLALYDADIWFPGPHFDIFDVVPDDDHLHVAPDAHFCEFVTSPIVGERKEALKRQCIQDVLDRLKHPLQAGLVVGGRVAWARFAQHVHEQAGKIGQDFAAIYGLDTTFLHLWGGLGHVRLVGCEHNFVTKWGLHERHDLDTGQVVLEHRGARIRGLHMTGDIRYLNRWRYLSRDAQRAMELGQAFALALEADAREQPAALDAPHVERFAAIGLALVAAHEDVLPNLPRLAAGVSFRNPHGCSLNAWAPHRVEFAVTCERAEIDVSLSHLTGQPSAMCAWIEHNGEMQPLALPHSFKFDVKQNDRVALSARSLPGQACHAAWDIVMREANA</sequence>
<comment type="caution">
    <text evidence="1">The sequence shown here is derived from an EMBL/GenBank/DDBJ whole genome shotgun (WGS) entry which is preliminary data.</text>
</comment>
<protein>
    <submittedName>
        <fullName evidence="1">Uncharacterized protein</fullName>
    </submittedName>
</protein>
<name>A0A2S5DQA8_9BURK</name>
<dbReference type="AlphaFoldDB" id="A0A2S5DQA8"/>
<proteinExistence type="predicted"/>
<evidence type="ECO:0000313" key="1">
    <source>
        <dbReference type="EMBL" id="POZ81232.1"/>
    </source>
</evidence>
<gene>
    <name evidence="1" type="ORF">C3743_37095</name>
</gene>